<feature type="compositionally biased region" description="Low complexity" evidence="1">
    <location>
        <begin position="98"/>
        <end position="110"/>
    </location>
</feature>
<accession>A0A9P0IZ80</accession>
<proteinExistence type="predicted"/>
<dbReference type="EMBL" id="OU899035">
    <property type="protein sequence ID" value="CAH1724051.1"/>
    <property type="molecule type" value="Genomic_DNA"/>
</dbReference>
<feature type="region of interest" description="Disordered" evidence="1">
    <location>
        <begin position="76"/>
        <end position="139"/>
    </location>
</feature>
<reference evidence="2" key="1">
    <citation type="submission" date="2022-02" db="EMBL/GenBank/DDBJ databases">
        <authorList>
            <person name="King R."/>
        </authorList>
    </citation>
    <scope>NUCLEOTIDE SEQUENCE</scope>
</reference>
<organism evidence="2 3">
    <name type="scientific">Aphis gossypii</name>
    <name type="common">Cotton aphid</name>
    <dbReference type="NCBI Taxonomy" id="80765"/>
    <lineage>
        <taxon>Eukaryota</taxon>
        <taxon>Metazoa</taxon>
        <taxon>Ecdysozoa</taxon>
        <taxon>Arthropoda</taxon>
        <taxon>Hexapoda</taxon>
        <taxon>Insecta</taxon>
        <taxon>Pterygota</taxon>
        <taxon>Neoptera</taxon>
        <taxon>Paraneoptera</taxon>
        <taxon>Hemiptera</taxon>
        <taxon>Sternorrhyncha</taxon>
        <taxon>Aphidomorpha</taxon>
        <taxon>Aphidoidea</taxon>
        <taxon>Aphididae</taxon>
        <taxon>Aphidini</taxon>
        <taxon>Aphis</taxon>
        <taxon>Aphis</taxon>
    </lineage>
</organism>
<gene>
    <name evidence="2" type="ORF">APHIGO_LOCUS5418</name>
</gene>
<reference evidence="2" key="2">
    <citation type="submission" date="2022-10" db="EMBL/GenBank/DDBJ databases">
        <authorList>
            <consortium name="ENA_rothamsted_submissions"/>
            <consortium name="culmorum"/>
            <person name="King R."/>
        </authorList>
    </citation>
    <scope>NUCLEOTIDE SEQUENCE</scope>
</reference>
<evidence type="ECO:0000313" key="3">
    <source>
        <dbReference type="Proteomes" id="UP001154329"/>
    </source>
</evidence>
<evidence type="ECO:0000256" key="1">
    <source>
        <dbReference type="SAM" id="MobiDB-lite"/>
    </source>
</evidence>
<dbReference type="AlphaFoldDB" id="A0A9P0IZ80"/>
<dbReference type="Proteomes" id="UP001154329">
    <property type="component" value="Chromosome 2"/>
</dbReference>
<name>A0A9P0IZ80_APHGO</name>
<feature type="compositionally biased region" description="Polar residues" evidence="1">
    <location>
        <begin position="111"/>
        <end position="139"/>
    </location>
</feature>
<evidence type="ECO:0000313" key="2">
    <source>
        <dbReference type="EMBL" id="CAH1724051.1"/>
    </source>
</evidence>
<sequence>MKKINRKPRYDWDWNINLSNMSQWPRRRTEEVDENYSDDVFYYPWYRRNWAAETPAIIPSCTPFAPSCSSEFNFQEEGRGKVETCSDTSPSEENMQVSNSDSTHSSDMSDNGSMNLNDEENNNCSTFIDATVPSKSAEQ</sequence>
<protein>
    <submittedName>
        <fullName evidence="2">Uncharacterized protein</fullName>
    </submittedName>
</protein>
<feature type="compositionally biased region" description="Polar residues" evidence="1">
    <location>
        <begin position="85"/>
        <end position="97"/>
    </location>
</feature>
<keyword evidence="3" id="KW-1185">Reference proteome</keyword>